<evidence type="ECO:0000313" key="1">
    <source>
        <dbReference type="EMBL" id="CAH0722074.1"/>
    </source>
</evidence>
<accession>A0A8J9UNB5</accession>
<dbReference type="Proteomes" id="UP000838878">
    <property type="component" value="Chromosome 3"/>
</dbReference>
<proteinExistence type="predicted"/>
<dbReference type="EMBL" id="OV170223">
    <property type="protein sequence ID" value="CAH0722074.1"/>
    <property type="molecule type" value="Genomic_DNA"/>
</dbReference>
<organism evidence="1 2">
    <name type="scientific">Brenthis ino</name>
    <name type="common">lesser marbled fritillary</name>
    <dbReference type="NCBI Taxonomy" id="405034"/>
    <lineage>
        <taxon>Eukaryota</taxon>
        <taxon>Metazoa</taxon>
        <taxon>Ecdysozoa</taxon>
        <taxon>Arthropoda</taxon>
        <taxon>Hexapoda</taxon>
        <taxon>Insecta</taxon>
        <taxon>Pterygota</taxon>
        <taxon>Neoptera</taxon>
        <taxon>Endopterygota</taxon>
        <taxon>Lepidoptera</taxon>
        <taxon>Glossata</taxon>
        <taxon>Ditrysia</taxon>
        <taxon>Papilionoidea</taxon>
        <taxon>Nymphalidae</taxon>
        <taxon>Heliconiinae</taxon>
        <taxon>Argynnini</taxon>
        <taxon>Brenthis</taxon>
    </lineage>
</organism>
<reference evidence="1" key="1">
    <citation type="submission" date="2021-12" db="EMBL/GenBank/DDBJ databases">
        <authorList>
            <person name="Martin H S."/>
        </authorList>
    </citation>
    <scope>NUCLEOTIDE SEQUENCE</scope>
</reference>
<gene>
    <name evidence="1" type="ORF">BINO364_LOCUS8090</name>
</gene>
<dbReference type="AlphaFoldDB" id="A0A8J9UNB5"/>
<evidence type="ECO:0000313" key="2">
    <source>
        <dbReference type="Proteomes" id="UP000838878"/>
    </source>
</evidence>
<sequence>MEGALVKPTCRTRAGRGRRHDAIDRDGALDQLVARRLHSALCTSTPRMRRSSGDSAPAAAPLLCECEYAFQQALCYLLFVHDINTTSAY</sequence>
<keyword evidence="2" id="KW-1185">Reference proteome</keyword>
<name>A0A8J9UNB5_9NEOP</name>
<feature type="non-terminal residue" evidence="1">
    <location>
        <position position="89"/>
    </location>
</feature>
<protein>
    <submittedName>
        <fullName evidence="1">Uncharacterized protein</fullName>
    </submittedName>
</protein>